<evidence type="ECO:0000313" key="2">
    <source>
        <dbReference type="EMBL" id="GJM96253.1"/>
    </source>
</evidence>
<protein>
    <submittedName>
        <fullName evidence="2">Uncharacterized protein</fullName>
    </submittedName>
</protein>
<dbReference type="AlphaFoldDB" id="A0AAV5CDU1"/>
<reference evidence="2" key="1">
    <citation type="journal article" date="2018" name="DNA Res.">
        <title>Multiple hybrid de novo genome assembly of finger millet, an orphan allotetraploid crop.</title>
        <authorList>
            <person name="Hatakeyama M."/>
            <person name="Aluri S."/>
            <person name="Balachadran M.T."/>
            <person name="Sivarajan S.R."/>
            <person name="Patrignani A."/>
            <person name="Gruter S."/>
            <person name="Poveda L."/>
            <person name="Shimizu-Inatsugi R."/>
            <person name="Baeten J."/>
            <person name="Francoijs K.J."/>
            <person name="Nataraja K.N."/>
            <person name="Reddy Y.A.N."/>
            <person name="Phadnis S."/>
            <person name="Ravikumar R.L."/>
            <person name="Schlapbach R."/>
            <person name="Sreeman S.M."/>
            <person name="Shimizu K.K."/>
        </authorList>
    </citation>
    <scope>NUCLEOTIDE SEQUENCE</scope>
</reference>
<evidence type="ECO:0000256" key="1">
    <source>
        <dbReference type="SAM" id="SignalP"/>
    </source>
</evidence>
<dbReference type="EMBL" id="BQKI01000006">
    <property type="protein sequence ID" value="GJM96253.1"/>
    <property type="molecule type" value="Genomic_DNA"/>
</dbReference>
<gene>
    <name evidence="2" type="primary">ga13072</name>
    <name evidence="2" type="ORF">PR202_ga13072</name>
</gene>
<reference evidence="2" key="2">
    <citation type="submission" date="2021-12" db="EMBL/GenBank/DDBJ databases">
        <title>Resequencing data analysis of finger millet.</title>
        <authorList>
            <person name="Hatakeyama M."/>
            <person name="Aluri S."/>
            <person name="Balachadran M.T."/>
            <person name="Sivarajan S.R."/>
            <person name="Poveda L."/>
            <person name="Shimizu-Inatsugi R."/>
            <person name="Schlapbach R."/>
            <person name="Sreeman S.M."/>
            <person name="Shimizu K.K."/>
        </authorList>
    </citation>
    <scope>NUCLEOTIDE SEQUENCE</scope>
</reference>
<proteinExistence type="predicted"/>
<evidence type="ECO:0000313" key="3">
    <source>
        <dbReference type="Proteomes" id="UP001054889"/>
    </source>
</evidence>
<organism evidence="2 3">
    <name type="scientific">Eleusine coracana subsp. coracana</name>
    <dbReference type="NCBI Taxonomy" id="191504"/>
    <lineage>
        <taxon>Eukaryota</taxon>
        <taxon>Viridiplantae</taxon>
        <taxon>Streptophyta</taxon>
        <taxon>Embryophyta</taxon>
        <taxon>Tracheophyta</taxon>
        <taxon>Spermatophyta</taxon>
        <taxon>Magnoliopsida</taxon>
        <taxon>Liliopsida</taxon>
        <taxon>Poales</taxon>
        <taxon>Poaceae</taxon>
        <taxon>PACMAD clade</taxon>
        <taxon>Chloridoideae</taxon>
        <taxon>Cynodonteae</taxon>
        <taxon>Eleusininae</taxon>
        <taxon>Eleusine</taxon>
    </lineage>
</organism>
<sequence>MQMRPIVSGRGLLLVLVCSCLAAWSSLVPAARALQLCTDGRAPVPLNRTLGFCSSYGGGSSSCCDDASDAALRRQFEAMKVADAACAAAVKSVLCAVITQLC</sequence>
<feature type="chain" id="PRO_5044011341" evidence="1">
    <location>
        <begin position="34"/>
        <end position="102"/>
    </location>
</feature>
<keyword evidence="3" id="KW-1185">Reference proteome</keyword>
<accession>A0AAV5CDU1</accession>
<keyword evidence="1" id="KW-0732">Signal</keyword>
<dbReference type="Proteomes" id="UP001054889">
    <property type="component" value="Unassembled WGS sequence"/>
</dbReference>
<name>A0AAV5CDU1_ELECO</name>
<feature type="signal peptide" evidence="1">
    <location>
        <begin position="1"/>
        <end position="33"/>
    </location>
</feature>
<comment type="caution">
    <text evidence="2">The sequence shown here is derived from an EMBL/GenBank/DDBJ whole genome shotgun (WGS) entry which is preliminary data.</text>
</comment>